<dbReference type="EMBL" id="JARKIE010000050">
    <property type="protein sequence ID" value="KAJ7692721.1"/>
    <property type="molecule type" value="Genomic_DNA"/>
</dbReference>
<dbReference type="Proteomes" id="UP001221757">
    <property type="component" value="Unassembled WGS sequence"/>
</dbReference>
<gene>
    <name evidence="1" type="ORF">B0H17DRAFT_1132954</name>
</gene>
<protein>
    <submittedName>
        <fullName evidence="1">Uncharacterized protein</fullName>
    </submittedName>
</protein>
<organism evidence="1 2">
    <name type="scientific">Mycena rosella</name>
    <name type="common">Pink bonnet</name>
    <name type="synonym">Agaricus rosellus</name>
    <dbReference type="NCBI Taxonomy" id="1033263"/>
    <lineage>
        <taxon>Eukaryota</taxon>
        <taxon>Fungi</taxon>
        <taxon>Dikarya</taxon>
        <taxon>Basidiomycota</taxon>
        <taxon>Agaricomycotina</taxon>
        <taxon>Agaricomycetes</taxon>
        <taxon>Agaricomycetidae</taxon>
        <taxon>Agaricales</taxon>
        <taxon>Marasmiineae</taxon>
        <taxon>Mycenaceae</taxon>
        <taxon>Mycena</taxon>
    </lineage>
</organism>
<proteinExistence type="predicted"/>
<evidence type="ECO:0000313" key="2">
    <source>
        <dbReference type="Proteomes" id="UP001221757"/>
    </source>
</evidence>
<keyword evidence="2" id="KW-1185">Reference proteome</keyword>
<dbReference type="AlphaFoldDB" id="A0AAD7GFU7"/>
<evidence type="ECO:0000313" key="1">
    <source>
        <dbReference type="EMBL" id="KAJ7692721.1"/>
    </source>
</evidence>
<name>A0AAD7GFU7_MYCRO</name>
<sequence>MRSEKRAYGRITTIWLDHIVDSFEMCLDASRGSTRLKQHGEAKWGVIWTPSSAHLSHQERCERNPCNEGGQGDKGSSNQLEEELTYILWMAGEAWSPHGDSDCGKWKELVIDLSLVDHQYSRNGNPPVPEYLESTVENVMY</sequence>
<reference evidence="1" key="1">
    <citation type="submission" date="2023-03" db="EMBL/GenBank/DDBJ databases">
        <title>Massive genome expansion in bonnet fungi (Mycena s.s.) driven by repeated elements and novel gene families across ecological guilds.</title>
        <authorList>
            <consortium name="Lawrence Berkeley National Laboratory"/>
            <person name="Harder C.B."/>
            <person name="Miyauchi S."/>
            <person name="Viragh M."/>
            <person name="Kuo A."/>
            <person name="Thoen E."/>
            <person name="Andreopoulos B."/>
            <person name="Lu D."/>
            <person name="Skrede I."/>
            <person name="Drula E."/>
            <person name="Henrissat B."/>
            <person name="Morin E."/>
            <person name="Kohler A."/>
            <person name="Barry K."/>
            <person name="LaButti K."/>
            <person name="Morin E."/>
            <person name="Salamov A."/>
            <person name="Lipzen A."/>
            <person name="Mereny Z."/>
            <person name="Hegedus B."/>
            <person name="Baldrian P."/>
            <person name="Stursova M."/>
            <person name="Weitz H."/>
            <person name="Taylor A."/>
            <person name="Grigoriev I.V."/>
            <person name="Nagy L.G."/>
            <person name="Martin F."/>
            <person name="Kauserud H."/>
        </authorList>
    </citation>
    <scope>NUCLEOTIDE SEQUENCE</scope>
    <source>
        <strain evidence="1">CBHHK067</strain>
    </source>
</reference>
<comment type="caution">
    <text evidence="1">The sequence shown here is derived from an EMBL/GenBank/DDBJ whole genome shotgun (WGS) entry which is preliminary data.</text>
</comment>
<accession>A0AAD7GFU7</accession>